<keyword evidence="1" id="KW-0472">Membrane</keyword>
<dbReference type="Gene3D" id="3.30.457.10">
    <property type="entry name" value="Copper amine oxidase-like, N-terminal domain"/>
    <property type="match status" value="1"/>
</dbReference>
<evidence type="ECO:0000256" key="1">
    <source>
        <dbReference type="SAM" id="Phobius"/>
    </source>
</evidence>
<evidence type="ECO:0000259" key="2">
    <source>
        <dbReference type="Pfam" id="PF07833"/>
    </source>
</evidence>
<dbReference type="EMBL" id="JACHXJ010000002">
    <property type="protein sequence ID" value="MBB3128640.1"/>
    <property type="molecule type" value="Genomic_DNA"/>
</dbReference>
<dbReference type="Pfam" id="PF07833">
    <property type="entry name" value="Cu_amine_oxidN1"/>
    <property type="match status" value="1"/>
</dbReference>
<organism evidence="3 4">
    <name type="scientific">Paenibacillus rhizosphaerae</name>
    <dbReference type="NCBI Taxonomy" id="297318"/>
    <lineage>
        <taxon>Bacteria</taxon>
        <taxon>Bacillati</taxon>
        <taxon>Bacillota</taxon>
        <taxon>Bacilli</taxon>
        <taxon>Bacillales</taxon>
        <taxon>Paenibacillaceae</taxon>
        <taxon>Paenibacillus</taxon>
    </lineage>
</organism>
<dbReference type="SUPFAM" id="SSF55383">
    <property type="entry name" value="Copper amine oxidase, domain N"/>
    <property type="match status" value="1"/>
</dbReference>
<dbReference type="AlphaFoldDB" id="A0A839TSK6"/>
<feature type="transmembrane region" description="Helical" evidence="1">
    <location>
        <begin position="80"/>
        <end position="99"/>
    </location>
</feature>
<evidence type="ECO:0000313" key="3">
    <source>
        <dbReference type="EMBL" id="MBB3128640.1"/>
    </source>
</evidence>
<feature type="domain" description="Copper amine oxidase-like N-terminal" evidence="2">
    <location>
        <begin position="129"/>
        <end position="231"/>
    </location>
</feature>
<keyword evidence="1" id="KW-0812">Transmembrane</keyword>
<dbReference type="RefSeq" id="WP_312887239.1">
    <property type="nucleotide sequence ID" value="NZ_JACHXJ010000002.1"/>
</dbReference>
<dbReference type="InterPro" id="IPR012854">
    <property type="entry name" value="Cu_amine_oxidase-like_N"/>
</dbReference>
<dbReference type="Proteomes" id="UP000517523">
    <property type="component" value="Unassembled WGS sequence"/>
</dbReference>
<dbReference type="InterPro" id="IPR036582">
    <property type="entry name" value="Mao_N_sf"/>
</dbReference>
<sequence length="457" mass="52304">MNSTQNERITQITSTTLIVGVDIAKSKHVARAQDFRGVEVRKAGNFRVIPVNYVYNTAYTYIVNLKLIYKKRGVFMKSKLFLLLTIVSSTLFFSLMGTIEAESIQTKNDTSTDFKNTMVLSLDSSVALINGQKEPAVKPIVKDGRTLVPLRLISEGFGAAVDFNTKSQSIRIQYSNKTILMKIKNKNITIDGKTVAMDVPANIYYGSTYIPLRYIGEALNKKVVYQKSTKTQPYRLIIIRDVNTSTIEESKLIRVYGLTYEGKNVIYSDKYLVVIKENNKLRVSQDFYTFDDFSYHVTNDDKNTIHLGDIWFKTEKSDFYLNYDWITTQKFILYQVNGESISRVATENMPIKSVKTYLGNVYYLTQYQRGSQDADQTTNLKYATHNNGQWSSDYLGMPGFYYGFDTLGKVYDWPIDKDGISTFGYQRAGNLSSDERKKTFGQYKIKLSGHQHELLKP</sequence>
<protein>
    <recommendedName>
        <fullName evidence="2">Copper amine oxidase-like N-terminal domain-containing protein</fullName>
    </recommendedName>
</protein>
<gene>
    <name evidence="3" type="ORF">FHS19_003294</name>
</gene>
<comment type="caution">
    <text evidence="3">The sequence shown here is derived from an EMBL/GenBank/DDBJ whole genome shotgun (WGS) entry which is preliminary data.</text>
</comment>
<keyword evidence="1" id="KW-1133">Transmembrane helix</keyword>
<evidence type="ECO:0000313" key="4">
    <source>
        <dbReference type="Proteomes" id="UP000517523"/>
    </source>
</evidence>
<proteinExistence type="predicted"/>
<reference evidence="3 4" key="1">
    <citation type="submission" date="2020-08" db="EMBL/GenBank/DDBJ databases">
        <title>Genomic Encyclopedia of Type Strains, Phase III (KMG-III): the genomes of soil and plant-associated and newly described type strains.</title>
        <authorList>
            <person name="Whitman W."/>
        </authorList>
    </citation>
    <scope>NUCLEOTIDE SEQUENCE [LARGE SCALE GENOMIC DNA]</scope>
    <source>
        <strain evidence="3 4">CECT 5831</strain>
    </source>
</reference>
<accession>A0A839TSK6</accession>
<name>A0A839TSK6_9BACL</name>